<dbReference type="KEGG" id="dee:HQN60_10975"/>
<dbReference type="Proteomes" id="UP000504844">
    <property type="component" value="Chromosome"/>
</dbReference>
<dbReference type="RefSeq" id="WP_173533684.1">
    <property type="nucleotide sequence ID" value="NZ_CP054143.1"/>
</dbReference>
<keyword evidence="2" id="KW-1185">Reference proteome</keyword>
<gene>
    <name evidence="1" type="ORF">HQN60_10975</name>
</gene>
<proteinExistence type="predicted"/>
<evidence type="ECO:0000313" key="2">
    <source>
        <dbReference type="Proteomes" id="UP000504844"/>
    </source>
</evidence>
<accession>A0A6M8SR87</accession>
<sequence>MSEQSPLLLIDWTPDEAKIYQRLSRQRQCTSVELIKHCVIQNPHGLIASMNQKLADSDWQIFISVARSSRPQATPIAYYRLCRKPLMSFDPPPTPSR</sequence>
<reference evidence="1 2" key="1">
    <citation type="submission" date="2020-05" db="EMBL/GenBank/DDBJ databases">
        <title>Complete genome sequence of Deefgea sp. D17.</title>
        <authorList>
            <person name="Bae J.-W."/>
            <person name="Han J.E."/>
        </authorList>
    </citation>
    <scope>NUCLEOTIDE SEQUENCE [LARGE SCALE GENOMIC DNA]</scope>
    <source>
        <strain evidence="1 2">D17</strain>
    </source>
</reference>
<dbReference type="AlphaFoldDB" id="A0A6M8SR87"/>
<evidence type="ECO:0000313" key="1">
    <source>
        <dbReference type="EMBL" id="QKJ67181.1"/>
    </source>
</evidence>
<organism evidence="1 2">
    <name type="scientific">Deefgea piscis</name>
    <dbReference type="NCBI Taxonomy" id="2739061"/>
    <lineage>
        <taxon>Bacteria</taxon>
        <taxon>Pseudomonadati</taxon>
        <taxon>Pseudomonadota</taxon>
        <taxon>Betaproteobacteria</taxon>
        <taxon>Neisseriales</taxon>
        <taxon>Chitinibacteraceae</taxon>
        <taxon>Deefgea</taxon>
    </lineage>
</organism>
<dbReference type="EMBL" id="CP054143">
    <property type="protein sequence ID" value="QKJ67181.1"/>
    <property type="molecule type" value="Genomic_DNA"/>
</dbReference>
<protein>
    <submittedName>
        <fullName evidence="1">Uncharacterized protein</fullName>
    </submittedName>
</protein>
<name>A0A6M8SR87_9NEIS</name>